<dbReference type="EMBL" id="HG315671">
    <property type="protein sequence ID" value="CDF78877.1"/>
    <property type="molecule type" value="Genomic_DNA"/>
</dbReference>
<dbReference type="Proteomes" id="UP000016160">
    <property type="component" value="Chromosome"/>
</dbReference>
<name>T2KJ25_FORAG</name>
<evidence type="ECO:0000313" key="1">
    <source>
        <dbReference type="EMBL" id="CDF78877.1"/>
    </source>
</evidence>
<organism evidence="1 2">
    <name type="scientific">Formosa agariphila (strain DSM 15362 / KCTC 12365 / LMG 23005 / KMM 3901 / M-2Alg 35-1)</name>
    <dbReference type="NCBI Taxonomy" id="1347342"/>
    <lineage>
        <taxon>Bacteria</taxon>
        <taxon>Pseudomonadati</taxon>
        <taxon>Bacteroidota</taxon>
        <taxon>Flavobacteriia</taxon>
        <taxon>Flavobacteriales</taxon>
        <taxon>Flavobacteriaceae</taxon>
        <taxon>Formosa</taxon>
    </lineage>
</organism>
<gene>
    <name evidence="1" type="ORF">BN863_11650</name>
</gene>
<dbReference type="AlphaFoldDB" id="T2KJ25"/>
<sequence length="48" mass="5481">MKPSILIGAASIIMKNKKLRIAFIALQLGYLAHTYLERKSKKKELLTH</sequence>
<dbReference type="RefSeq" id="WP_158408969.1">
    <property type="nucleotide sequence ID" value="NZ_HG315671.1"/>
</dbReference>
<accession>T2KJ25</accession>
<protein>
    <submittedName>
        <fullName evidence="1">Uncharacterized protein</fullName>
    </submittedName>
</protein>
<keyword evidence="2" id="KW-1185">Reference proteome</keyword>
<reference evidence="1 2" key="1">
    <citation type="journal article" date="2013" name="Appl. Environ. Microbiol.">
        <title>The genome of the alga-associated marine flavobacterium Formosa agariphila KMM 3901T reveals a broad potential for degradation of algal polysaccharides.</title>
        <authorList>
            <person name="Mann A.J."/>
            <person name="Hahnke R.L."/>
            <person name="Huang S."/>
            <person name="Werner J."/>
            <person name="Xing P."/>
            <person name="Barbeyron T."/>
            <person name="Huettel B."/>
            <person name="Stueber K."/>
            <person name="Reinhardt R."/>
            <person name="Harder J."/>
            <person name="Gloeckner F.O."/>
            <person name="Amann R.I."/>
            <person name="Teeling H."/>
        </authorList>
    </citation>
    <scope>NUCLEOTIDE SEQUENCE [LARGE SCALE GENOMIC DNA]</scope>
    <source>
        <strain evidence="2">DSM 15362 / KCTC 12365 / LMG 23005 / KMM 3901</strain>
    </source>
</reference>
<dbReference type="PATRIC" id="fig|1347342.6.peg.1175"/>
<proteinExistence type="predicted"/>
<dbReference type="HOGENOM" id="CLU_214015_0_0_10"/>
<evidence type="ECO:0000313" key="2">
    <source>
        <dbReference type="Proteomes" id="UP000016160"/>
    </source>
</evidence>